<dbReference type="Pfam" id="PF00120">
    <property type="entry name" value="Gln-synt_C"/>
    <property type="match status" value="2"/>
</dbReference>
<dbReference type="AlphaFoldDB" id="A0A1I8GI57"/>
<dbReference type="Proteomes" id="UP000095280">
    <property type="component" value="Unplaced"/>
</dbReference>
<evidence type="ECO:0000256" key="10">
    <source>
        <dbReference type="RuleBase" id="RU000384"/>
    </source>
</evidence>
<dbReference type="SMART" id="SM01230">
    <property type="entry name" value="Gln-synt_C"/>
    <property type="match status" value="2"/>
</dbReference>
<dbReference type="InterPro" id="IPR008147">
    <property type="entry name" value="Gln_synt_N"/>
</dbReference>
<keyword evidence="14" id="KW-1185">Reference proteome</keyword>
<dbReference type="PANTHER" id="PTHR20852:SF57">
    <property type="entry name" value="GLUTAMINE SYNTHETASE 2 CYTOPLASMIC"/>
    <property type="match status" value="1"/>
</dbReference>
<protein>
    <recommendedName>
        <fullName evidence="3 11">Glutamine synthetase</fullName>
        <ecNumber evidence="3 11">6.3.1.2</ecNumber>
    </recommendedName>
</protein>
<dbReference type="GO" id="GO:0004356">
    <property type="term" value="F:glutamine synthetase activity"/>
    <property type="evidence" value="ECO:0007669"/>
    <property type="project" value="UniProtKB-EC"/>
</dbReference>
<dbReference type="Pfam" id="PF03951">
    <property type="entry name" value="Gln-synt_N"/>
    <property type="match status" value="2"/>
</dbReference>
<comment type="similarity">
    <text evidence="2 9 10">Belongs to the glutamine synthetase family.</text>
</comment>
<evidence type="ECO:0000256" key="7">
    <source>
        <dbReference type="ARBA" id="ARBA00022840"/>
    </source>
</evidence>
<dbReference type="GO" id="GO:0005737">
    <property type="term" value="C:cytoplasm"/>
    <property type="evidence" value="ECO:0007669"/>
    <property type="project" value="UniProtKB-SubCell"/>
</dbReference>
<evidence type="ECO:0000256" key="3">
    <source>
        <dbReference type="ARBA" id="ARBA00012937"/>
    </source>
</evidence>
<dbReference type="InterPro" id="IPR050292">
    <property type="entry name" value="Glutamine_Synthetase"/>
</dbReference>
<dbReference type="PROSITE" id="PS51986">
    <property type="entry name" value="GS_BETA_GRASP"/>
    <property type="match status" value="2"/>
</dbReference>
<dbReference type="InterPro" id="IPR027303">
    <property type="entry name" value="Gln_synth_gly_rich_site"/>
</dbReference>
<keyword evidence="4" id="KW-0963">Cytoplasm</keyword>
<comment type="subcellular location">
    <subcellularLocation>
        <location evidence="1">Cytoplasm</location>
    </subcellularLocation>
</comment>
<comment type="catalytic activity">
    <reaction evidence="8 11">
        <text>L-glutamate + NH4(+) + ATP = L-glutamine + ADP + phosphate + H(+)</text>
        <dbReference type="Rhea" id="RHEA:16169"/>
        <dbReference type="ChEBI" id="CHEBI:15378"/>
        <dbReference type="ChEBI" id="CHEBI:28938"/>
        <dbReference type="ChEBI" id="CHEBI:29985"/>
        <dbReference type="ChEBI" id="CHEBI:30616"/>
        <dbReference type="ChEBI" id="CHEBI:43474"/>
        <dbReference type="ChEBI" id="CHEBI:58359"/>
        <dbReference type="ChEBI" id="CHEBI:456216"/>
        <dbReference type="EC" id="6.3.1.2"/>
    </reaction>
</comment>
<organism evidence="14 15">
    <name type="scientific">Macrostomum lignano</name>
    <dbReference type="NCBI Taxonomy" id="282301"/>
    <lineage>
        <taxon>Eukaryota</taxon>
        <taxon>Metazoa</taxon>
        <taxon>Spiralia</taxon>
        <taxon>Lophotrochozoa</taxon>
        <taxon>Platyhelminthes</taxon>
        <taxon>Rhabditophora</taxon>
        <taxon>Macrostomorpha</taxon>
        <taxon>Macrostomida</taxon>
        <taxon>Macrostomidae</taxon>
        <taxon>Macrostomum</taxon>
    </lineage>
</organism>
<evidence type="ECO:0000256" key="2">
    <source>
        <dbReference type="ARBA" id="ARBA00009897"/>
    </source>
</evidence>
<dbReference type="PROSITE" id="PS51987">
    <property type="entry name" value="GS_CATALYTIC"/>
    <property type="match status" value="2"/>
</dbReference>
<accession>A0A1I8GI57</accession>
<evidence type="ECO:0000256" key="6">
    <source>
        <dbReference type="ARBA" id="ARBA00022741"/>
    </source>
</evidence>
<dbReference type="FunFam" id="3.30.590.10:FF:000011">
    <property type="entry name" value="Glutamine synthetase"/>
    <property type="match status" value="2"/>
</dbReference>
<dbReference type="InterPro" id="IPR027302">
    <property type="entry name" value="Gln_synth_N_conserv_site"/>
</dbReference>
<sequence length="743" mass="83297">MLGINVTNKTSLMRYLALPQPEDKIQCMYIWIDGTGENLRAKTRTVDALPKTAKELPIWNFDGSSTGQAVGENSDVMIHPVAMFKDPFRGGKNQLVLCETYAYDGKVHPTNKRHTCVEAMEKAKDFKPWFGIEQEYTMLDTDTHPFGWPKNGFPGPQGPYYTGVGANKVYGRDVVEAHYRACLYSGVKIAGTNAEVMPAQWEFQVGPCEGIEMGDHLWIGRFLLHRVAEDFGIVITYDPKPMPGDWNGAGAHCNYSTLEMRQPGGMKAMVAAIEKLGKRHATHIRAYDPKGGADNKRRLTGLHETSSIENFSYGVAHRGSSIRIPRQCSDDGCGYIEDRRPSSNCDPYSVTEMLIFFVKQSFDLLNFSLTRKRSVMAGVMLGTKLCTNKIVLERYMSLPQPKDKVQCMYVWIDGTGENLRAKTRTLDFVPKDPKELPIWNFDGSSTGQAVGENSDVMIHPVALYQDPVRGNNNRLVLCETYAHDGKVHPTNLRHGCVQVMEKAKSFKPWFAFEQEYTLMDIDDQPFGWPKNGFPGPQGPYYTSVGANKAYGRDVVEAHYKACLRAGINIFGTNAEGMPSQWEFQIGPSEGITASDDLWMARFLIHRIAEDFGIAVTLEPKLKKDWSGAGGHVNFSTVQMRQPGGLAVIKEAVEKLSKRHQTHLKFYDPKGGADNLRRLTCMHETSSFYEFTHGVAHRNASVRIPRQVNEDGCGYLEDRRPTANCDPYAVTEMLVRTTCLNETD</sequence>
<feature type="domain" description="GS catalytic" evidence="13">
    <location>
        <begin position="492"/>
        <end position="743"/>
    </location>
</feature>
<evidence type="ECO:0000259" key="13">
    <source>
        <dbReference type="PROSITE" id="PS51987"/>
    </source>
</evidence>
<dbReference type="EC" id="6.3.1.2" evidence="3 11"/>
<evidence type="ECO:0000313" key="15">
    <source>
        <dbReference type="WBParaSite" id="maker-uti_cns_0002040-snap-gene-0.5-mRNA-1"/>
    </source>
</evidence>
<evidence type="ECO:0000313" key="14">
    <source>
        <dbReference type="Proteomes" id="UP000095280"/>
    </source>
</evidence>
<dbReference type="WBParaSite" id="maker-uti_cns_0002040-snap-gene-0.5-mRNA-1">
    <property type="protein sequence ID" value="maker-uti_cns_0002040-snap-gene-0.5-mRNA-1"/>
    <property type="gene ID" value="maker-uti_cns_0002040-snap-gene-0.5"/>
</dbReference>
<dbReference type="GO" id="GO:0006542">
    <property type="term" value="P:glutamine biosynthetic process"/>
    <property type="evidence" value="ECO:0007669"/>
    <property type="project" value="InterPro"/>
</dbReference>
<dbReference type="Gene3D" id="3.30.590.10">
    <property type="entry name" value="Glutamine synthetase/guanido kinase, catalytic domain"/>
    <property type="match status" value="2"/>
</dbReference>
<feature type="domain" description="GS beta-grasp" evidence="12">
    <location>
        <begin position="403"/>
        <end position="485"/>
    </location>
</feature>
<dbReference type="InterPro" id="IPR014746">
    <property type="entry name" value="Gln_synth/guanido_kin_cat_dom"/>
</dbReference>
<evidence type="ECO:0000256" key="11">
    <source>
        <dbReference type="RuleBase" id="RU004356"/>
    </source>
</evidence>
<keyword evidence="7 11" id="KW-0067">ATP-binding</keyword>
<feature type="domain" description="GS beta-grasp" evidence="12">
    <location>
        <begin position="23"/>
        <end position="105"/>
    </location>
</feature>
<dbReference type="SUPFAM" id="SSF55931">
    <property type="entry name" value="Glutamine synthetase/guanido kinase"/>
    <property type="match status" value="2"/>
</dbReference>
<feature type="domain" description="GS catalytic" evidence="13">
    <location>
        <begin position="112"/>
        <end position="355"/>
    </location>
</feature>
<evidence type="ECO:0000259" key="12">
    <source>
        <dbReference type="PROSITE" id="PS51986"/>
    </source>
</evidence>
<evidence type="ECO:0000256" key="1">
    <source>
        <dbReference type="ARBA" id="ARBA00004496"/>
    </source>
</evidence>
<evidence type="ECO:0000256" key="8">
    <source>
        <dbReference type="ARBA" id="ARBA00049436"/>
    </source>
</evidence>
<evidence type="ECO:0000256" key="4">
    <source>
        <dbReference type="ARBA" id="ARBA00022490"/>
    </source>
</evidence>
<evidence type="ECO:0000256" key="5">
    <source>
        <dbReference type="ARBA" id="ARBA00022598"/>
    </source>
</evidence>
<reference evidence="15" key="1">
    <citation type="submission" date="2016-11" db="UniProtKB">
        <authorList>
            <consortium name="WormBaseParasite"/>
        </authorList>
    </citation>
    <scope>IDENTIFICATION</scope>
</reference>
<dbReference type="FunFam" id="3.10.20.70:FF:000004">
    <property type="entry name" value="Glutamine synthetase"/>
    <property type="match status" value="2"/>
</dbReference>
<keyword evidence="5 11" id="KW-0436">Ligase</keyword>
<evidence type="ECO:0000256" key="9">
    <source>
        <dbReference type="PROSITE-ProRule" id="PRU01330"/>
    </source>
</evidence>
<dbReference type="GO" id="GO:0005524">
    <property type="term" value="F:ATP binding"/>
    <property type="evidence" value="ECO:0007669"/>
    <property type="project" value="UniProtKB-KW"/>
</dbReference>
<dbReference type="PANTHER" id="PTHR20852">
    <property type="entry name" value="GLUTAMINE SYNTHETASE"/>
    <property type="match status" value="1"/>
</dbReference>
<keyword evidence="6 11" id="KW-0547">Nucleotide-binding</keyword>
<dbReference type="InterPro" id="IPR008146">
    <property type="entry name" value="Gln_synth_cat_dom"/>
</dbReference>
<dbReference type="PROSITE" id="PS00180">
    <property type="entry name" value="GLNA_1"/>
    <property type="match status" value="2"/>
</dbReference>
<dbReference type="PROSITE" id="PS00181">
    <property type="entry name" value="GLNA_ATP"/>
    <property type="match status" value="1"/>
</dbReference>
<dbReference type="Gene3D" id="3.10.20.70">
    <property type="entry name" value="Glutamine synthetase, N-terminal domain"/>
    <property type="match status" value="2"/>
</dbReference>
<dbReference type="InterPro" id="IPR036651">
    <property type="entry name" value="Gln_synt_N_sf"/>
</dbReference>
<name>A0A1I8GI57_9PLAT</name>
<proteinExistence type="inferred from homology"/>
<dbReference type="SUPFAM" id="SSF54368">
    <property type="entry name" value="Glutamine synthetase, N-terminal domain"/>
    <property type="match status" value="2"/>
</dbReference>